<feature type="region of interest" description="Disordered" evidence="2">
    <location>
        <begin position="50"/>
        <end position="108"/>
    </location>
</feature>
<keyword evidence="4" id="KW-1185">Reference proteome</keyword>
<dbReference type="GO" id="GO:0007141">
    <property type="term" value="P:male meiosis I"/>
    <property type="evidence" value="ECO:0007669"/>
    <property type="project" value="TreeGrafter"/>
</dbReference>
<keyword evidence="1" id="KW-0175">Coiled coil</keyword>
<dbReference type="GO" id="GO:0005634">
    <property type="term" value="C:nucleus"/>
    <property type="evidence" value="ECO:0007669"/>
    <property type="project" value="TreeGrafter"/>
</dbReference>
<dbReference type="EMBL" id="LIAE01010653">
    <property type="protein sequence ID" value="PAV57188.1"/>
    <property type="molecule type" value="Genomic_DNA"/>
</dbReference>
<dbReference type="GO" id="GO:0007144">
    <property type="term" value="P:female meiosis I"/>
    <property type="evidence" value="ECO:0007669"/>
    <property type="project" value="TreeGrafter"/>
</dbReference>
<dbReference type="PANTHER" id="PTHR33861:SF5">
    <property type="entry name" value="GAMMA-TUBULIN COMPLEX COMPONENT"/>
    <property type="match status" value="1"/>
</dbReference>
<feature type="coiled-coil region" evidence="1">
    <location>
        <begin position="304"/>
        <end position="345"/>
    </location>
</feature>
<dbReference type="GO" id="GO:0005737">
    <property type="term" value="C:cytoplasm"/>
    <property type="evidence" value="ECO:0007669"/>
    <property type="project" value="TreeGrafter"/>
</dbReference>
<dbReference type="Pfam" id="PF15189">
    <property type="entry name" value="MEIOC"/>
    <property type="match status" value="1"/>
</dbReference>
<dbReference type="STRING" id="2018661.A0A2A2J5U8"/>
<evidence type="ECO:0000256" key="1">
    <source>
        <dbReference type="SAM" id="Coils"/>
    </source>
</evidence>
<reference evidence="3 4" key="1">
    <citation type="journal article" date="2017" name="Curr. Biol.">
        <title>Genome architecture and evolution of a unichromosomal asexual nematode.</title>
        <authorList>
            <person name="Fradin H."/>
            <person name="Zegar C."/>
            <person name="Gutwein M."/>
            <person name="Lucas J."/>
            <person name="Kovtun M."/>
            <person name="Corcoran D."/>
            <person name="Baugh L.R."/>
            <person name="Kiontke K."/>
            <person name="Gunsalus K."/>
            <person name="Fitch D.H."/>
            <person name="Piano F."/>
        </authorList>
    </citation>
    <scope>NUCLEOTIDE SEQUENCE [LARGE SCALE GENOMIC DNA]</scope>
    <source>
        <strain evidence="3">PF1309</strain>
    </source>
</reference>
<gene>
    <name evidence="3" type="ORF">WR25_20705</name>
</gene>
<dbReference type="Proteomes" id="UP000218231">
    <property type="component" value="Unassembled WGS sequence"/>
</dbReference>
<dbReference type="GO" id="GO:0048255">
    <property type="term" value="P:mRNA stabilization"/>
    <property type="evidence" value="ECO:0007669"/>
    <property type="project" value="TreeGrafter"/>
</dbReference>
<dbReference type="InterPro" id="IPR027963">
    <property type="entry name" value="MEIOC"/>
</dbReference>
<organism evidence="3 4">
    <name type="scientific">Diploscapter pachys</name>
    <dbReference type="NCBI Taxonomy" id="2018661"/>
    <lineage>
        <taxon>Eukaryota</taxon>
        <taxon>Metazoa</taxon>
        <taxon>Ecdysozoa</taxon>
        <taxon>Nematoda</taxon>
        <taxon>Chromadorea</taxon>
        <taxon>Rhabditida</taxon>
        <taxon>Rhabditina</taxon>
        <taxon>Rhabditomorpha</taxon>
        <taxon>Rhabditoidea</taxon>
        <taxon>Rhabditidae</taxon>
        <taxon>Diploscapter</taxon>
    </lineage>
</organism>
<evidence type="ECO:0000256" key="2">
    <source>
        <dbReference type="SAM" id="MobiDB-lite"/>
    </source>
</evidence>
<name>A0A2A2J5U8_9BILA</name>
<dbReference type="PANTHER" id="PTHR33861">
    <property type="entry name" value="PROTEIN CBG18333"/>
    <property type="match status" value="1"/>
</dbReference>
<dbReference type="AlphaFoldDB" id="A0A2A2J5U8"/>
<feature type="region of interest" description="Disordered" evidence="2">
    <location>
        <begin position="219"/>
        <end position="241"/>
    </location>
</feature>
<feature type="compositionally biased region" description="Polar residues" evidence="2">
    <location>
        <begin position="81"/>
        <end position="103"/>
    </location>
</feature>
<sequence length="506" mass="56022">MARLVEPIKAPPASFTSPSAGLFSNESLANCWTSDDTWQNVYSWINTSPTCNESSEESGDSIRSSSSSHHLQISPKPAEISRTTSQAPSCGIWRNSSDENSPSPLFDALDGPIGFFELPTDFTSPFDNHNENKTSKIWNQCDKNNYNSNLSNQENTPQNSTDYDILQEFLKLNISSSAWPLAPTPSTSSPLPWNLPDDSTSATAPTSSIFSPSTFSSNPLSCAHPPSTAPIRSSTTAAPIHKPRYSDPLASLSAGSTANSSWPNFDSAAATSNGVFGQLAAVQQQQQQQQNYVMPRIISQAARLAVLRQRQIEFDQKLDEASEEYRQLEKERKQTEAELARHNLGKKISSSNGLPIPRLPTAPSRVDRLIVDFFREHARISTLLSKMEQLKDATLPLTVHHTLKELLETVTVLQHCRHHERNAILQQLRGEPVRYDEEKESAAICQALIAVRNAAARARAANWCSLVWTLGYENTEQVMQVQKIVDSQFTIPPPPIKPRKLSTESK</sequence>
<evidence type="ECO:0000313" key="4">
    <source>
        <dbReference type="Proteomes" id="UP000218231"/>
    </source>
</evidence>
<comment type="caution">
    <text evidence="3">The sequence shown here is derived from an EMBL/GenBank/DDBJ whole genome shotgun (WGS) entry which is preliminary data.</text>
</comment>
<dbReference type="OrthoDB" id="5978002at2759"/>
<evidence type="ECO:0000313" key="3">
    <source>
        <dbReference type="EMBL" id="PAV57188.1"/>
    </source>
</evidence>
<accession>A0A2A2J5U8</accession>
<proteinExistence type="predicted"/>
<protein>
    <submittedName>
        <fullName evidence="3">Uncharacterized protein</fullName>
    </submittedName>
</protein>